<evidence type="ECO:0000256" key="1">
    <source>
        <dbReference type="SAM" id="MobiDB-lite"/>
    </source>
</evidence>
<accession>A0A2M4DKC7</accession>
<feature type="signal peptide" evidence="2">
    <location>
        <begin position="1"/>
        <end position="19"/>
    </location>
</feature>
<reference evidence="3" key="1">
    <citation type="submission" date="2018-01" db="EMBL/GenBank/DDBJ databases">
        <title>An insight into the sialome of Amazonian anophelines.</title>
        <authorList>
            <person name="Ribeiro J.M."/>
            <person name="Scarpassa V."/>
            <person name="Calvo E."/>
        </authorList>
    </citation>
    <scope>NUCLEOTIDE SEQUENCE</scope>
</reference>
<proteinExistence type="predicted"/>
<feature type="chain" id="PRO_5014844119" evidence="2">
    <location>
        <begin position="20"/>
        <end position="85"/>
    </location>
</feature>
<keyword evidence="2" id="KW-0732">Signal</keyword>
<evidence type="ECO:0000313" key="3">
    <source>
        <dbReference type="EMBL" id="MBW77995.1"/>
    </source>
</evidence>
<sequence>MGHPSRRLACWSVLAAVAARWLKVLRLLRRHCDVQPVPKVPRLRPPPSPSDDGTLHPPVPVFDCMCTTMDHRDPWFVLLGVHWVS</sequence>
<evidence type="ECO:0000256" key="2">
    <source>
        <dbReference type="SAM" id="SignalP"/>
    </source>
</evidence>
<name>A0A2M4DKC7_ANODA</name>
<protein>
    <submittedName>
        <fullName evidence="3">Putative secreted protein</fullName>
    </submittedName>
</protein>
<feature type="region of interest" description="Disordered" evidence="1">
    <location>
        <begin position="37"/>
        <end position="56"/>
    </location>
</feature>
<organism evidence="3">
    <name type="scientific">Anopheles darlingi</name>
    <name type="common">Mosquito</name>
    <dbReference type="NCBI Taxonomy" id="43151"/>
    <lineage>
        <taxon>Eukaryota</taxon>
        <taxon>Metazoa</taxon>
        <taxon>Ecdysozoa</taxon>
        <taxon>Arthropoda</taxon>
        <taxon>Hexapoda</taxon>
        <taxon>Insecta</taxon>
        <taxon>Pterygota</taxon>
        <taxon>Neoptera</taxon>
        <taxon>Endopterygota</taxon>
        <taxon>Diptera</taxon>
        <taxon>Nematocera</taxon>
        <taxon>Culicoidea</taxon>
        <taxon>Culicidae</taxon>
        <taxon>Anophelinae</taxon>
        <taxon>Anopheles</taxon>
    </lineage>
</organism>
<dbReference type="EMBL" id="GGFL01013817">
    <property type="protein sequence ID" value="MBW77995.1"/>
    <property type="molecule type" value="Transcribed_RNA"/>
</dbReference>
<dbReference type="AlphaFoldDB" id="A0A2M4DKC7"/>